<dbReference type="GO" id="GO:0003677">
    <property type="term" value="F:DNA binding"/>
    <property type="evidence" value="ECO:0007669"/>
    <property type="project" value="InterPro"/>
</dbReference>
<dbReference type="Pfam" id="PF01446">
    <property type="entry name" value="Rep_1"/>
    <property type="match status" value="1"/>
</dbReference>
<dbReference type="Proteomes" id="UP000824125">
    <property type="component" value="Unassembled WGS sequence"/>
</dbReference>
<dbReference type="InterPro" id="IPR000989">
    <property type="entry name" value="Rep"/>
</dbReference>
<protein>
    <submittedName>
        <fullName evidence="3">Protein rep</fullName>
    </submittedName>
</protein>
<organism evidence="3 4">
    <name type="scientific">Candidatus Scybalenecus merdavium</name>
    <dbReference type="NCBI Taxonomy" id="2840939"/>
    <lineage>
        <taxon>Bacteria</taxon>
        <taxon>Bacillati</taxon>
        <taxon>Bacillota</taxon>
        <taxon>Clostridia</taxon>
        <taxon>Eubacteriales</taxon>
        <taxon>Oscillospiraceae</taxon>
        <taxon>Oscillospiraceae incertae sedis</taxon>
        <taxon>Candidatus Scybalenecus</taxon>
    </lineage>
</organism>
<evidence type="ECO:0000256" key="1">
    <source>
        <dbReference type="ARBA" id="ARBA00008909"/>
    </source>
</evidence>
<accession>A0A9D1MT30</accession>
<reference evidence="3" key="2">
    <citation type="journal article" date="2021" name="PeerJ">
        <title>Extensive microbial diversity within the chicken gut microbiome revealed by metagenomics and culture.</title>
        <authorList>
            <person name="Gilroy R."/>
            <person name="Ravi A."/>
            <person name="Getino M."/>
            <person name="Pursley I."/>
            <person name="Horton D.L."/>
            <person name="Alikhan N.F."/>
            <person name="Baker D."/>
            <person name="Gharbi K."/>
            <person name="Hall N."/>
            <person name="Watson M."/>
            <person name="Adriaenssens E.M."/>
            <person name="Foster-Nyarko E."/>
            <person name="Jarju S."/>
            <person name="Secka A."/>
            <person name="Antonio M."/>
            <person name="Oren A."/>
            <person name="Chaudhuri R.R."/>
            <person name="La Ragione R."/>
            <person name="Hildebrand F."/>
            <person name="Pallen M.J."/>
        </authorList>
    </citation>
    <scope>NUCLEOTIDE SEQUENCE</scope>
    <source>
        <strain evidence="3">CHK176-6737</strain>
    </source>
</reference>
<proteinExistence type="inferred from homology"/>
<comment type="similarity">
    <text evidence="1">Belongs to the Gram-positive plasmids replication protein type 1 family.</text>
</comment>
<evidence type="ECO:0000313" key="3">
    <source>
        <dbReference type="EMBL" id="HIU68452.1"/>
    </source>
</evidence>
<evidence type="ECO:0000313" key="4">
    <source>
        <dbReference type="Proteomes" id="UP000824125"/>
    </source>
</evidence>
<evidence type="ECO:0000256" key="2">
    <source>
        <dbReference type="ARBA" id="ARBA00022705"/>
    </source>
</evidence>
<dbReference type="AlphaFoldDB" id="A0A9D1MT30"/>
<sequence>MFEDLQSILERQREYSMYKEYAEAVAELLEKSRYFAGTDKGNHLKQCGTRLFFKGRELVAANFCRERVCPMCQYRRSMKLFAEMLRCAEAMEKDGYRFLHLVLTVPNCAPEKLAETVDKLYLSFRKFWGYKRVKKAFKGALRALEVSFNVEKGTFHPHLHVLVAVRKSYFNDTKYYLKHDYLRTLWANACGSEQLFQVSVQAVKSGDWQGVAEVTKYCVKPFDYAADVDAGLAILEALGYTLKGRRFLQKYGVLAEYYKRAAAEVPDEVQDLEGENTIEQMFDFALIWNGEHYEIRRETD</sequence>
<dbReference type="GO" id="GO:0006260">
    <property type="term" value="P:DNA replication"/>
    <property type="evidence" value="ECO:0007669"/>
    <property type="project" value="UniProtKB-KW"/>
</dbReference>
<comment type="caution">
    <text evidence="3">The sequence shown here is derived from an EMBL/GenBank/DDBJ whole genome shotgun (WGS) entry which is preliminary data.</text>
</comment>
<name>A0A9D1MT30_9FIRM</name>
<gene>
    <name evidence="3" type="ORF">IAD23_00660</name>
</gene>
<reference evidence="3" key="1">
    <citation type="submission" date="2020-10" db="EMBL/GenBank/DDBJ databases">
        <authorList>
            <person name="Gilroy R."/>
        </authorList>
    </citation>
    <scope>NUCLEOTIDE SEQUENCE</scope>
    <source>
        <strain evidence="3">CHK176-6737</strain>
    </source>
</reference>
<dbReference type="EMBL" id="DVNM01000002">
    <property type="protein sequence ID" value="HIU68452.1"/>
    <property type="molecule type" value="Genomic_DNA"/>
</dbReference>
<keyword evidence="2" id="KW-0235">DNA replication</keyword>